<name>A0A225VT73_9STRA</name>
<keyword evidence="1" id="KW-0175">Coiled coil</keyword>
<sequence>MARYRAKKRNAQLQLEMSVEQLKKEVKRLKRRYGDVSSPIRRIQYPWSIVAEVFQVLEITFQTSWPTGEIIPNVETRSVLGFCERSFSSEMAVGDLRGSEALIDQLRQYAQYFGSPKLRLQRVESMAPGVLTATANLSLTVTEFTVQYIFSQGQEYTGRDDGRSNVYQRLLGQRLECWCSLTYLFDENIVSRLESNIDMIQPLLRVLGSIRDVSEVLQHSRITAEMSSATRAQSPDDTAT</sequence>
<keyword evidence="3" id="KW-1185">Reference proteome</keyword>
<evidence type="ECO:0000313" key="2">
    <source>
        <dbReference type="EMBL" id="OWZ08532.1"/>
    </source>
</evidence>
<feature type="coiled-coil region" evidence="1">
    <location>
        <begin position="1"/>
        <end position="32"/>
    </location>
</feature>
<evidence type="ECO:0000313" key="3">
    <source>
        <dbReference type="Proteomes" id="UP000198211"/>
    </source>
</evidence>
<dbReference type="Proteomes" id="UP000198211">
    <property type="component" value="Unassembled WGS sequence"/>
</dbReference>
<accession>A0A225VT73</accession>
<gene>
    <name evidence="2" type="ORF">PHMEG_00018906</name>
</gene>
<comment type="caution">
    <text evidence="2">The sequence shown here is derived from an EMBL/GenBank/DDBJ whole genome shotgun (WGS) entry which is preliminary data.</text>
</comment>
<dbReference type="OrthoDB" id="114349at2759"/>
<organism evidence="2 3">
    <name type="scientific">Phytophthora megakarya</name>
    <dbReference type="NCBI Taxonomy" id="4795"/>
    <lineage>
        <taxon>Eukaryota</taxon>
        <taxon>Sar</taxon>
        <taxon>Stramenopiles</taxon>
        <taxon>Oomycota</taxon>
        <taxon>Peronosporomycetes</taxon>
        <taxon>Peronosporales</taxon>
        <taxon>Peronosporaceae</taxon>
        <taxon>Phytophthora</taxon>
    </lineage>
</organism>
<protein>
    <submittedName>
        <fullName evidence="2">Bzip transcription factor</fullName>
    </submittedName>
</protein>
<dbReference type="EMBL" id="NBNE01003119">
    <property type="protein sequence ID" value="OWZ08532.1"/>
    <property type="molecule type" value="Genomic_DNA"/>
</dbReference>
<evidence type="ECO:0000256" key="1">
    <source>
        <dbReference type="SAM" id="Coils"/>
    </source>
</evidence>
<reference evidence="3" key="1">
    <citation type="submission" date="2017-03" db="EMBL/GenBank/DDBJ databases">
        <title>Phytopthora megakarya and P. palmivora, two closely related causual agents of cacao black pod achieved similar genome size and gene model numbers by different mechanisms.</title>
        <authorList>
            <person name="Ali S."/>
            <person name="Shao J."/>
            <person name="Larry D.J."/>
            <person name="Kronmiller B."/>
            <person name="Shen D."/>
            <person name="Strem M.D."/>
            <person name="Melnick R.L."/>
            <person name="Guiltinan M.J."/>
            <person name="Tyler B.M."/>
            <person name="Meinhardt L.W."/>
            <person name="Bailey B.A."/>
        </authorList>
    </citation>
    <scope>NUCLEOTIDE SEQUENCE [LARGE SCALE GENOMIC DNA]</scope>
    <source>
        <strain evidence="3">zdho120</strain>
    </source>
</reference>
<proteinExistence type="predicted"/>
<dbReference type="CDD" id="cd14686">
    <property type="entry name" value="bZIP"/>
    <property type="match status" value="1"/>
</dbReference>
<dbReference type="AlphaFoldDB" id="A0A225VT73"/>